<dbReference type="PANTHER" id="PTHR27005:SF468">
    <property type="entry name" value="OS01G0310500 PROTEIN"/>
    <property type="match status" value="1"/>
</dbReference>
<evidence type="ECO:0000256" key="9">
    <source>
        <dbReference type="ARBA" id="ARBA00023180"/>
    </source>
</evidence>
<accession>Q2QZB0</accession>
<dbReference type="GO" id="GO:0004674">
    <property type="term" value="F:protein serine/threonine kinase activity"/>
    <property type="evidence" value="ECO:0007669"/>
    <property type="project" value="UniProtKB-KW"/>
</dbReference>
<organism evidence="16 17">
    <name type="scientific">Oryza sativa subsp. japonica</name>
    <name type="common">Rice</name>
    <dbReference type="NCBI Taxonomy" id="39947"/>
    <lineage>
        <taxon>Eukaryota</taxon>
        <taxon>Viridiplantae</taxon>
        <taxon>Streptophyta</taxon>
        <taxon>Embryophyta</taxon>
        <taxon>Tracheophyta</taxon>
        <taxon>Spermatophyta</taxon>
        <taxon>Magnoliopsida</taxon>
        <taxon>Liliopsida</taxon>
        <taxon>Poales</taxon>
        <taxon>Poaceae</taxon>
        <taxon>BOP clade</taxon>
        <taxon>Oryzoideae</taxon>
        <taxon>Oryzeae</taxon>
        <taxon>Oryzinae</taxon>
        <taxon>Oryza</taxon>
        <taxon>Oryza sativa</taxon>
    </lineage>
</organism>
<keyword evidence="5 11" id="KW-0547">Nucleotide-binding</keyword>
<dbReference type="AlphaFoldDB" id="Q2QZB0"/>
<dbReference type="SMART" id="SM00181">
    <property type="entry name" value="EGF"/>
    <property type="match status" value="2"/>
</dbReference>
<evidence type="ECO:0000256" key="12">
    <source>
        <dbReference type="SAM" id="Phobius"/>
    </source>
</evidence>
<keyword evidence="12" id="KW-0812">Transmembrane</keyword>
<dbReference type="Proteomes" id="UP000000763">
    <property type="component" value="Chromosome 11"/>
</dbReference>
<feature type="chain" id="PRO_5024468212" evidence="13">
    <location>
        <begin position="32"/>
        <end position="737"/>
    </location>
</feature>
<dbReference type="PROSITE" id="PS01187">
    <property type="entry name" value="EGF_CA"/>
    <property type="match status" value="1"/>
</dbReference>
<dbReference type="FunFam" id="1.10.510.10:FF:000606">
    <property type="entry name" value="Wall-associated receptor kinase 3"/>
    <property type="match status" value="1"/>
</dbReference>
<keyword evidence="10" id="KW-0245">EGF-like domain</keyword>
<gene>
    <name evidence="16" type="ordered locus">LOC_Os11g47110</name>
</gene>
<keyword evidence="7 11" id="KW-0067">ATP-binding</keyword>
<keyword evidence="9" id="KW-0325">Glycoprotein</keyword>
<feature type="domain" description="Protein kinase" evidence="14">
    <location>
        <begin position="431"/>
        <end position="703"/>
    </location>
</feature>
<dbReference type="InterPro" id="IPR000152">
    <property type="entry name" value="EGF-type_Asp/Asn_hydroxyl_site"/>
</dbReference>
<evidence type="ECO:0000256" key="10">
    <source>
        <dbReference type="PROSITE-ProRule" id="PRU00076"/>
    </source>
</evidence>
<dbReference type="PROSITE" id="PS50026">
    <property type="entry name" value="EGF_3"/>
    <property type="match status" value="1"/>
</dbReference>
<keyword evidence="4 13" id="KW-0732">Signal</keyword>
<dbReference type="SMART" id="SM00179">
    <property type="entry name" value="EGF_CA"/>
    <property type="match status" value="1"/>
</dbReference>
<evidence type="ECO:0000259" key="15">
    <source>
        <dbReference type="PROSITE" id="PS50026"/>
    </source>
</evidence>
<dbReference type="InterPro" id="IPR000742">
    <property type="entry name" value="EGF"/>
</dbReference>
<dbReference type="Gene3D" id="2.10.25.10">
    <property type="entry name" value="Laminin"/>
    <property type="match status" value="1"/>
</dbReference>
<dbReference type="GO" id="GO:0030247">
    <property type="term" value="F:polysaccharide binding"/>
    <property type="evidence" value="ECO:0007669"/>
    <property type="project" value="InterPro"/>
</dbReference>
<dbReference type="PANTHER" id="PTHR27005">
    <property type="entry name" value="WALL-ASSOCIATED RECEPTOR KINASE-LIKE 21"/>
    <property type="match status" value="1"/>
</dbReference>
<keyword evidence="8" id="KW-1015">Disulfide bond</keyword>
<dbReference type="InterPro" id="IPR011009">
    <property type="entry name" value="Kinase-like_dom_sf"/>
</dbReference>
<feature type="signal peptide" evidence="13">
    <location>
        <begin position="1"/>
        <end position="31"/>
    </location>
</feature>
<keyword evidence="2" id="KW-0723">Serine/threonine-protein kinase</keyword>
<dbReference type="InterPro" id="IPR000719">
    <property type="entry name" value="Prot_kinase_dom"/>
</dbReference>
<comment type="subcellular location">
    <subcellularLocation>
        <location evidence="1">Membrane</location>
        <topology evidence="1">Single-pass type I membrane protein</topology>
    </subcellularLocation>
</comment>
<proteinExistence type="predicted"/>
<dbReference type="InterPro" id="IPR025287">
    <property type="entry name" value="WAK_GUB"/>
</dbReference>
<evidence type="ECO:0000256" key="13">
    <source>
        <dbReference type="SAM" id="SignalP"/>
    </source>
</evidence>
<feature type="binding site" evidence="11">
    <location>
        <position position="459"/>
    </location>
    <ligand>
        <name>ATP</name>
        <dbReference type="ChEBI" id="CHEBI:30616"/>
    </ligand>
</feature>
<protein>
    <submittedName>
        <fullName evidence="16">Wall-associated protein kinase</fullName>
    </submittedName>
</protein>
<dbReference type="Pfam" id="PF07714">
    <property type="entry name" value="PK_Tyr_Ser-Thr"/>
    <property type="match status" value="1"/>
</dbReference>
<evidence type="ECO:0000313" key="16">
    <source>
        <dbReference type="EMBL" id="AAX95007.1"/>
    </source>
</evidence>
<feature type="domain" description="EGF-like" evidence="15">
    <location>
        <begin position="320"/>
        <end position="360"/>
    </location>
</feature>
<comment type="caution">
    <text evidence="10">Lacks conserved residue(s) required for the propagation of feature annotation.</text>
</comment>
<sequence length="737" mass="80894">MATNKRVVELERCMLIGVCLLLLCLLHTAEAQLMQHPPADCPETCGNIAIPYPFGIGNNCSLLGPAGDDFTVVCNDSYNPPRPFRGDYEITGIVLEEGVLNASYTAVPYICYSSPNTSQQFTMSFDLAGSPFLISTTGNKFTAIGCNTLAMIIGKEDMTYFTGCISYCGGDVQKAAPDGSPCSGLGCCQTELTPELSFLNVTWGVDGHNDTTNSAWDYSPCSYAFIADKNWYSFKREDLVGNANYFDKKGIPLVLDWAIRSNGSSCPHESGKMANPVVPYGACVSSHSYCVNVTNNGHGYLCNCSDGYHGNPYLPEGCIDINECDPSTYKENPCPGGTCHNLEGGYKCKCNFGRRKDRKNNNSCQPVLSKSATALIATICAIAISSIVLIFLRMEYEKRKLRDHFNKNGGQLLKNIGIKIFTKEEVGKITNNYSIILGKGGFGEVYKGTTNDNQQVAVKRSIAVDDEARKKDFANEVTIQSQINHKNVVRLVGCCLETNVPMLVSAYIPKGSLHDVLHGNGNHVAKYNLTLQVRLEIAIESAEALAYMHSSASQKILHGDVKSSNILLDDDFKPKVSDFGISRLISIEKNHTNFVVGDINYIDPVYMKTGILTEKSDVYSFGVVLLELITRKKARYDGNNSLPINFVKSYMTDSQAREMLDDDITSPEVMDCLHMIGRIAVQSLKEDVDERPTMKHVLEHLHLARSMIPKSTSGQQSGRILIASGINQAIVRFLTSC</sequence>
<dbReference type="PROSITE" id="PS50011">
    <property type="entry name" value="PROTEIN_KINASE_DOM"/>
    <property type="match status" value="1"/>
</dbReference>
<evidence type="ECO:0000256" key="6">
    <source>
        <dbReference type="ARBA" id="ARBA00022777"/>
    </source>
</evidence>
<keyword evidence="12" id="KW-0472">Membrane</keyword>
<dbReference type="InterPro" id="IPR018097">
    <property type="entry name" value="EGF_Ca-bd_CS"/>
</dbReference>
<dbReference type="GO" id="GO:0005509">
    <property type="term" value="F:calcium ion binding"/>
    <property type="evidence" value="ECO:0007669"/>
    <property type="project" value="InterPro"/>
</dbReference>
<dbReference type="CDD" id="cd00054">
    <property type="entry name" value="EGF_CA"/>
    <property type="match status" value="1"/>
</dbReference>
<evidence type="ECO:0000256" key="5">
    <source>
        <dbReference type="ARBA" id="ARBA00022741"/>
    </source>
</evidence>
<evidence type="ECO:0000259" key="14">
    <source>
        <dbReference type="PROSITE" id="PS50011"/>
    </source>
</evidence>
<dbReference type="EMBL" id="AC146937">
    <property type="protein sequence ID" value="AAX95007.1"/>
    <property type="molecule type" value="Genomic_DNA"/>
</dbReference>
<dbReference type="GO" id="GO:0016020">
    <property type="term" value="C:membrane"/>
    <property type="evidence" value="ECO:0007669"/>
    <property type="project" value="UniProtKB-SubCell"/>
</dbReference>
<dbReference type="InterPro" id="IPR045274">
    <property type="entry name" value="WAK-like"/>
</dbReference>
<evidence type="ECO:0000256" key="7">
    <source>
        <dbReference type="ARBA" id="ARBA00022840"/>
    </source>
</evidence>
<evidence type="ECO:0000256" key="8">
    <source>
        <dbReference type="ARBA" id="ARBA00023157"/>
    </source>
</evidence>
<evidence type="ECO:0000256" key="2">
    <source>
        <dbReference type="ARBA" id="ARBA00022527"/>
    </source>
</evidence>
<dbReference type="Gene3D" id="3.30.200.20">
    <property type="entry name" value="Phosphorylase Kinase, domain 1"/>
    <property type="match status" value="1"/>
</dbReference>
<evidence type="ECO:0000256" key="3">
    <source>
        <dbReference type="ARBA" id="ARBA00022679"/>
    </source>
</evidence>
<reference evidence="17" key="1">
    <citation type="journal article" date="2005" name="Nature">
        <title>The map-based sequence of the rice genome.</title>
        <authorList>
            <consortium name="International rice genome sequencing project (IRGSP)"/>
            <person name="Matsumoto T."/>
            <person name="Wu J."/>
            <person name="Kanamori H."/>
            <person name="Katayose Y."/>
            <person name="Fujisawa M."/>
            <person name="Namiki N."/>
            <person name="Mizuno H."/>
            <person name="Yamamoto K."/>
            <person name="Antonio B.A."/>
            <person name="Baba T."/>
            <person name="Sakata K."/>
            <person name="Nagamura Y."/>
            <person name="Aoki H."/>
            <person name="Arikawa K."/>
            <person name="Arita K."/>
            <person name="Bito T."/>
            <person name="Chiden Y."/>
            <person name="Fujitsuka N."/>
            <person name="Fukunaka R."/>
            <person name="Hamada M."/>
            <person name="Harada C."/>
            <person name="Hayashi A."/>
            <person name="Hijishita S."/>
            <person name="Honda M."/>
            <person name="Hosokawa S."/>
            <person name="Ichikawa Y."/>
            <person name="Idonuma A."/>
            <person name="Iijima M."/>
            <person name="Ikeda M."/>
            <person name="Ikeno M."/>
            <person name="Ito K."/>
            <person name="Ito S."/>
            <person name="Ito T."/>
            <person name="Ito Y."/>
            <person name="Ito Y."/>
            <person name="Iwabuchi A."/>
            <person name="Kamiya K."/>
            <person name="Karasawa W."/>
            <person name="Kurita K."/>
            <person name="Katagiri S."/>
            <person name="Kikuta A."/>
            <person name="Kobayashi H."/>
            <person name="Kobayashi N."/>
            <person name="Machita K."/>
            <person name="Maehara T."/>
            <person name="Masukawa M."/>
            <person name="Mizubayashi T."/>
            <person name="Mukai Y."/>
            <person name="Nagasaki H."/>
            <person name="Nagata Y."/>
            <person name="Naito S."/>
            <person name="Nakashima M."/>
            <person name="Nakama Y."/>
            <person name="Nakamichi Y."/>
            <person name="Nakamura M."/>
            <person name="Meguro A."/>
            <person name="Negishi M."/>
            <person name="Ohta I."/>
            <person name="Ohta T."/>
            <person name="Okamoto M."/>
            <person name="Ono N."/>
            <person name="Saji S."/>
            <person name="Sakaguchi M."/>
            <person name="Sakai K."/>
            <person name="Shibata M."/>
            <person name="Shimokawa T."/>
            <person name="Song J."/>
            <person name="Takazaki Y."/>
            <person name="Terasawa K."/>
            <person name="Tsugane M."/>
            <person name="Tsuji K."/>
            <person name="Ueda S."/>
            <person name="Waki K."/>
            <person name="Yamagata H."/>
            <person name="Yamamoto M."/>
            <person name="Yamamoto S."/>
            <person name="Yamane H."/>
            <person name="Yoshiki S."/>
            <person name="Yoshihara R."/>
            <person name="Yukawa K."/>
            <person name="Zhong H."/>
            <person name="Yano M."/>
            <person name="Yuan Q."/>
            <person name="Ouyang S."/>
            <person name="Liu J."/>
            <person name="Jones K.M."/>
            <person name="Gansberger K."/>
            <person name="Moffat K."/>
            <person name="Hill J."/>
            <person name="Bera J."/>
            <person name="Fadrosh D."/>
            <person name="Jin S."/>
            <person name="Johri S."/>
            <person name="Kim M."/>
            <person name="Overton L."/>
            <person name="Reardon M."/>
            <person name="Tsitrin T."/>
            <person name="Vuong H."/>
            <person name="Weaver B."/>
            <person name="Ciecko A."/>
            <person name="Tallon L."/>
            <person name="Jackson J."/>
            <person name="Pai G."/>
            <person name="Aken S.V."/>
            <person name="Utterback T."/>
            <person name="Reidmuller S."/>
            <person name="Feldblyum T."/>
            <person name="Hsiao J."/>
            <person name="Zismann V."/>
            <person name="Iobst S."/>
            <person name="de Vazeille A.R."/>
            <person name="Buell C.R."/>
            <person name="Ying K."/>
            <person name="Li Y."/>
            <person name="Lu T."/>
            <person name="Huang Y."/>
            <person name="Zhao Q."/>
            <person name="Feng Q."/>
            <person name="Zhang L."/>
            <person name="Zhu J."/>
            <person name="Weng Q."/>
            <person name="Mu J."/>
            <person name="Lu Y."/>
            <person name="Fan D."/>
            <person name="Liu Y."/>
            <person name="Guan J."/>
            <person name="Zhang Y."/>
            <person name="Yu S."/>
            <person name="Liu X."/>
            <person name="Zhang Y."/>
            <person name="Hong G."/>
            <person name="Han B."/>
            <person name="Choisne N."/>
            <person name="Demange N."/>
            <person name="Orjeda G."/>
            <person name="Samain S."/>
            <person name="Cattolico L."/>
            <person name="Pelletier E."/>
            <person name="Couloux A."/>
            <person name="Segurens B."/>
            <person name="Wincker P."/>
            <person name="D'Hont A."/>
            <person name="Scarpelli C."/>
            <person name="Weissenbach J."/>
            <person name="Salanoubat M."/>
            <person name="Quetier F."/>
            <person name="Yu Y."/>
            <person name="Kim H.R."/>
            <person name="Rambo T."/>
            <person name="Currie J."/>
            <person name="Collura K."/>
            <person name="Luo M."/>
            <person name="Yang T."/>
            <person name="Ammiraju J.S.S."/>
            <person name="Engler F."/>
            <person name="Soderlund C."/>
            <person name="Wing R.A."/>
            <person name="Palmer L.E."/>
            <person name="de la Bastide M."/>
            <person name="Spiegel L."/>
            <person name="Nascimento L."/>
            <person name="Zutavern T."/>
            <person name="O'Shaughnessy A."/>
            <person name="Dike S."/>
            <person name="Dedhia N."/>
            <person name="Preston R."/>
            <person name="Balija V."/>
            <person name="McCombie W.R."/>
            <person name="Chow T."/>
            <person name="Chen H."/>
            <person name="Chung M."/>
            <person name="Chen C."/>
            <person name="Shaw J."/>
            <person name="Wu H."/>
            <person name="Hsiao K."/>
            <person name="Chao Y."/>
            <person name="Chu M."/>
            <person name="Cheng C."/>
            <person name="Hour A."/>
            <person name="Lee P."/>
            <person name="Lin S."/>
            <person name="Lin Y."/>
            <person name="Liou J."/>
            <person name="Liu S."/>
            <person name="Hsing Y."/>
            <person name="Raghuvanshi S."/>
            <person name="Mohanty A."/>
            <person name="Bharti A.K."/>
            <person name="Gaur A."/>
            <person name="Gupta V."/>
            <person name="Kumar D."/>
            <person name="Ravi V."/>
            <person name="Vij S."/>
            <person name="Kapur A."/>
            <person name="Khurana P."/>
            <person name="Khurana P."/>
            <person name="Khurana J.P."/>
            <person name="Tyagi A.K."/>
            <person name="Gaikwad K."/>
            <person name="Singh A."/>
            <person name="Dalal V."/>
            <person name="Srivastava S."/>
            <person name="Dixit A."/>
            <person name="Pal A.K."/>
            <person name="Ghazi I.A."/>
            <person name="Yadav M."/>
            <person name="Pandit A."/>
            <person name="Bhargava A."/>
            <person name="Sureshbabu K."/>
            <person name="Batra K."/>
            <person name="Sharma T.R."/>
            <person name="Mohapatra T."/>
            <person name="Singh N.K."/>
            <person name="Messing J."/>
            <person name="Nelson A.B."/>
            <person name="Fuks G."/>
            <person name="Kavchok S."/>
            <person name="Keizer G."/>
            <person name="Linton E."/>
            <person name="Llaca V."/>
            <person name="Song R."/>
            <person name="Tanyolac B."/>
            <person name="Young S."/>
            <person name="Ho-Il K."/>
            <person name="Hahn J.H."/>
            <person name="Sangsakoo G."/>
            <person name="Vanavichit A."/>
            <person name="de Mattos Luiz.A.T."/>
            <person name="Zimmer P.D."/>
            <person name="Malone G."/>
            <person name="Dellagostin O."/>
            <person name="de Oliveira A.C."/>
            <person name="Bevan M."/>
            <person name="Bancroft I."/>
            <person name="Minx P."/>
            <person name="Cordum H."/>
            <person name="Wilson R."/>
            <person name="Cheng Z."/>
            <person name="Jin W."/>
            <person name="Jiang J."/>
            <person name="Leong S.A."/>
            <person name="Iwama H."/>
            <person name="Gojobori T."/>
            <person name="Itoh T."/>
            <person name="Niimura Y."/>
            <person name="Fujii Y."/>
            <person name="Habara T."/>
            <person name="Sakai H."/>
            <person name="Sato Y."/>
            <person name="Wilson G."/>
            <person name="Kumar K."/>
            <person name="McCouch S."/>
            <person name="Juretic N."/>
            <person name="Hoen D."/>
            <person name="Wright S."/>
            <person name="Bruskiewich R."/>
            <person name="Bureau T."/>
            <person name="Miyao A."/>
            <person name="Hirochika H."/>
            <person name="Nishikawa T."/>
            <person name="Kadowaki K."/>
            <person name="Sugiura M."/>
            <person name="Burr B."/>
            <person name="Sasaki T."/>
        </authorList>
    </citation>
    <scope>NUCLEOTIDE SEQUENCE [LARGE SCALE GENOMIC DNA]</scope>
    <source>
        <strain evidence="17">cv. Nipponbare</strain>
    </source>
</reference>
<dbReference type="GO" id="GO:0007166">
    <property type="term" value="P:cell surface receptor signaling pathway"/>
    <property type="evidence" value="ECO:0007669"/>
    <property type="project" value="InterPro"/>
</dbReference>
<dbReference type="SMART" id="SM00220">
    <property type="entry name" value="S_TKc"/>
    <property type="match status" value="1"/>
</dbReference>
<dbReference type="GO" id="GO:0005524">
    <property type="term" value="F:ATP binding"/>
    <property type="evidence" value="ECO:0007669"/>
    <property type="project" value="UniProtKB-UniRule"/>
</dbReference>
<dbReference type="FunFam" id="3.30.200.20:FF:000337">
    <property type="entry name" value="Wall-associated receptor kinase 3"/>
    <property type="match status" value="1"/>
</dbReference>
<dbReference type="InterPro" id="IPR017441">
    <property type="entry name" value="Protein_kinase_ATP_BS"/>
</dbReference>
<dbReference type="PROSITE" id="PS00010">
    <property type="entry name" value="ASX_HYDROXYL"/>
    <property type="match status" value="1"/>
</dbReference>
<evidence type="ECO:0000256" key="4">
    <source>
        <dbReference type="ARBA" id="ARBA00022729"/>
    </source>
</evidence>
<dbReference type="Pfam" id="PF13947">
    <property type="entry name" value="GUB_WAK_bind"/>
    <property type="match status" value="1"/>
</dbReference>
<dbReference type="Gene3D" id="1.10.510.10">
    <property type="entry name" value="Transferase(Phosphotransferase) domain 1"/>
    <property type="match status" value="1"/>
</dbReference>
<evidence type="ECO:0000313" key="17">
    <source>
        <dbReference type="Proteomes" id="UP000000763"/>
    </source>
</evidence>
<dbReference type="InterPro" id="IPR001881">
    <property type="entry name" value="EGF-like_Ca-bd_dom"/>
</dbReference>
<dbReference type="SUPFAM" id="SSF56112">
    <property type="entry name" value="Protein kinase-like (PK-like)"/>
    <property type="match status" value="1"/>
</dbReference>
<dbReference type="InterPro" id="IPR008271">
    <property type="entry name" value="Ser/Thr_kinase_AS"/>
</dbReference>
<name>Q2QZB0_ORYSJ</name>
<feature type="transmembrane region" description="Helical" evidence="12">
    <location>
        <begin position="372"/>
        <end position="392"/>
    </location>
</feature>
<keyword evidence="12" id="KW-1133">Transmembrane helix</keyword>
<keyword evidence="6 16" id="KW-0418">Kinase</keyword>
<evidence type="ECO:0000256" key="11">
    <source>
        <dbReference type="PROSITE-ProRule" id="PRU10141"/>
    </source>
</evidence>
<keyword evidence="3" id="KW-0808">Transferase</keyword>
<evidence type="ECO:0000256" key="1">
    <source>
        <dbReference type="ARBA" id="ARBA00004479"/>
    </source>
</evidence>
<dbReference type="PROSITE" id="PS00107">
    <property type="entry name" value="PROTEIN_KINASE_ATP"/>
    <property type="match status" value="1"/>
</dbReference>
<dbReference type="InterPro" id="IPR001245">
    <property type="entry name" value="Ser-Thr/Tyr_kinase_cat_dom"/>
</dbReference>
<dbReference type="PROSITE" id="PS00108">
    <property type="entry name" value="PROTEIN_KINASE_ST"/>
    <property type="match status" value="1"/>
</dbReference>
<reference evidence="17" key="2">
    <citation type="journal article" date="2008" name="Nucleic Acids Res.">
        <title>The rice annotation project database (RAP-DB): 2008 update.</title>
        <authorList>
            <consortium name="The rice annotation project (RAP)"/>
        </authorList>
    </citation>
    <scope>GENOME REANNOTATION</scope>
    <source>
        <strain evidence="17">cv. Nipponbare</strain>
    </source>
</reference>